<proteinExistence type="predicted"/>
<name>A0ABP8BFJ8_9ACTN</name>
<evidence type="ECO:0000313" key="1">
    <source>
        <dbReference type="EMBL" id="GAA4205683.1"/>
    </source>
</evidence>
<dbReference type="Proteomes" id="UP001501251">
    <property type="component" value="Unassembled WGS sequence"/>
</dbReference>
<accession>A0ABP8BFJ8</accession>
<keyword evidence="2" id="KW-1185">Reference proteome</keyword>
<organism evidence="1 2">
    <name type="scientific">Streptosporangium oxazolinicum</name>
    <dbReference type="NCBI Taxonomy" id="909287"/>
    <lineage>
        <taxon>Bacteria</taxon>
        <taxon>Bacillati</taxon>
        <taxon>Actinomycetota</taxon>
        <taxon>Actinomycetes</taxon>
        <taxon>Streptosporangiales</taxon>
        <taxon>Streptosporangiaceae</taxon>
        <taxon>Streptosporangium</taxon>
    </lineage>
</organism>
<gene>
    <name evidence="1" type="ORF">GCM10022252_66620</name>
</gene>
<dbReference type="EMBL" id="BAABAQ010000015">
    <property type="protein sequence ID" value="GAA4205683.1"/>
    <property type="molecule type" value="Genomic_DNA"/>
</dbReference>
<evidence type="ECO:0000313" key="2">
    <source>
        <dbReference type="Proteomes" id="UP001501251"/>
    </source>
</evidence>
<reference evidence="2" key="1">
    <citation type="journal article" date="2019" name="Int. J. Syst. Evol. Microbiol.">
        <title>The Global Catalogue of Microorganisms (GCM) 10K type strain sequencing project: providing services to taxonomists for standard genome sequencing and annotation.</title>
        <authorList>
            <consortium name="The Broad Institute Genomics Platform"/>
            <consortium name="The Broad Institute Genome Sequencing Center for Infectious Disease"/>
            <person name="Wu L."/>
            <person name="Ma J."/>
        </authorList>
    </citation>
    <scope>NUCLEOTIDE SEQUENCE [LARGE SCALE GENOMIC DNA]</scope>
    <source>
        <strain evidence="2">JCM 17388</strain>
    </source>
</reference>
<evidence type="ECO:0008006" key="3">
    <source>
        <dbReference type="Google" id="ProtNLM"/>
    </source>
</evidence>
<sequence>MIFLSPCMAGSSCYAVGIKSSDRFRIAQIFRTQEAQSPPAPVASRIWRALLAPAEMQSCTSFSVTARQTHTYTGCNLSGDYHRLGTPKLAHLVRLAYVS</sequence>
<comment type="caution">
    <text evidence="1">The sequence shown here is derived from an EMBL/GenBank/DDBJ whole genome shotgun (WGS) entry which is preliminary data.</text>
</comment>
<protein>
    <recommendedName>
        <fullName evidence="3">Secreted protein</fullName>
    </recommendedName>
</protein>